<dbReference type="Proteomes" id="UP001323617">
    <property type="component" value="Unassembled WGS sequence"/>
</dbReference>
<accession>A0ABR0HIT1</accession>
<dbReference type="GeneID" id="87970838"/>
<dbReference type="RefSeq" id="XP_062795977.1">
    <property type="nucleotide sequence ID" value="XM_062949973.1"/>
</dbReference>
<sequence>MSTLNRTSSSSLFTRAKGVDCDHSGLFPRFHRAVSISTHATYQHTRLHLYRVRLRRLKMAPWCPNITSQTFHSRILGTVRCRSPPMLALRRGQGHGELWLCGGGILHGASQ</sequence>
<proteinExistence type="predicted"/>
<reference evidence="1 2" key="1">
    <citation type="journal article" date="2023" name="bioRxiv">
        <title>High-quality genome assemblies of four members of thePodospora anserinaspecies complex.</title>
        <authorList>
            <person name="Ament-Velasquez S.L."/>
            <person name="Vogan A.A."/>
            <person name="Wallerman O."/>
            <person name="Hartmann F."/>
            <person name="Gautier V."/>
            <person name="Silar P."/>
            <person name="Giraud T."/>
            <person name="Johannesson H."/>
        </authorList>
    </citation>
    <scope>NUCLEOTIDE SEQUENCE [LARGE SCALE GENOMIC DNA]</scope>
    <source>
        <strain evidence="1 2">CBS 124.78</strain>
    </source>
</reference>
<protein>
    <submittedName>
        <fullName evidence="1">Uncharacterized protein</fullName>
    </submittedName>
</protein>
<gene>
    <name evidence="1" type="ORF">QC764_703140</name>
</gene>
<comment type="caution">
    <text evidence="1">The sequence shown here is derived from an EMBL/GenBank/DDBJ whole genome shotgun (WGS) entry which is preliminary data.</text>
</comment>
<evidence type="ECO:0000313" key="2">
    <source>
        <dbReference type="Proteomes" id="UP001323617"/>
    </source>
</evidence>
<dbReference type="EMBL" id="JAFFHC010000008">
    <property type="protein sequence ID" value="KAK4667963.1"/>
    <property type="molecule type" value="Genomic_DNA"/>
</dbReference>
<evidence type="ECO:0000313" key="1">
    <source>
        <dbReference type="EMBL" id="KAK4667963.1"/>
    </source>
</evidence>
<keyword evidence="2" id="KW-1185">Reference proteome</keyword>
<name>A0ABR0HIT1_9PEZI</name>
<organism evidence="1 2">
    <name type="scientific">Podospora pseudoanserina</name>
    <dbReference type="NCBI Taxonomy" id="2609844"/>
    <lineage>
        <taxon>Eukaryota</taxon>
        <taxon>Fungi</taxon>
        <taxon>Dikarya</taxon>
        <taxon>Ascomycota</taxon>
        <taxon>Pezizomycotina</taxon>
        <taxon>Sordariomycetes</taxon>
        <taxon>Sordariomycetidae</taxon>
        <taxon>Sordariales</taxon>
        <taxon>Podosporaceae</taxon>
        <taxon>Podospora</taxon>
    </lineage>
</organism>